<feature type="region of interest" description="Disordered" evidence="4">
    <location>
        <begin position="1"/>
        <end position="26"/>
    </location>
</feature>
<dbReference type="Proteomes" id="UP000034681">
    <property type="component" value="Unassembled WGS sequence"/>
</dbReference>
<protein>
    <recommendedName>
        <fullName evidence="7">Protein gvpK</fullName>
    </recommendedName>
</protein>
<accession>A0A0M2PYF9</accession>
<evidence type="ECO:0000313" key="6">
    <source>
        <dbReference type="Proteomes" id="UP000034681"/>
    </source>
</evidence>
<dbReference type="EMBL" id="AJTX02000006">
    <property type="protein sequence ID" value="KKI99411.1"/>
    <property type="molecule type" value="Genomic_DNA"/>
</dbReference>
<evidence type="ECO:0000256" key="4">
    <source>
        <dbReference type="SAM" id="MobiDB-lite"/>
    </source>
</evidence>
<evidence type="ECO:0000256" key="3">
    <source>
        <dbReference type="ARBA" id="ARBA00035659"/>
    </source>
</evidence>
<dbReference type="eggNOG" id="ENOG50330IR">
    <property type="taxonomic scope" value="Bacteria"/>
</dbReference>
<feature type="compositionally biased region" description="Polar residues" evidence="4">
    <location>
        <begin position="1"/>
        <end position="10"/>
    </location>
</feature>
<dbReference type="Pfam" id="PF05121">
    <property type="entry name" value="GvpK"/>
    <property type="match status" value="1"/>
</dbReference>
<comment type="caution">
    <text evidence="5">The sequence shown here is derived from an EMBL/GenBank/DDBJ whole genome shotgun (WGS) entry which is preliminary data.</text>
</comment>
<gene>
    <name evidence="5" type="ORF">PROH_16410</name>
</gene>
<reference evidence="5" key="1">
    <citation type="submission" date="2012-04" db="EMBL/GenBank/DDBJ databases">
        <authorList>
            <person name="Borisov I.G."/>
            <person name="Ivanikova N.V."/>
            <person name="Pinevich A.V."/>
        </authorList>
    </citation>
    <scope>NUCLEOTIDE SEQUENCE [LARGE SCALE GENOMIC DNA]</scope>
    <source>
        <strain evidence="5">CALU 1027</strain>
    </source>
</reference>
<keyword evidence="1" id="KW-0304">Gas vesicle</keyword>
<comment type="similarity">
    <text evidence="3">Belongs to the gas vesicle GvpK family.</text>
</comment>
<sequence>MTAASDSPLNTPLLVKATGSSSRGGRSDAGLAPLLLTVTELIRQLMEAQIIRRMEAEALTESQLDEAAQSLQALETQVLRLCEIFEIDPAQLNIDLGELGSLLPKQGGYYPGQGYQQTTVLELLDRLLQVGIVVEGDVDLGIVNLNLICLKLRLVLTSQPQRSIEGLPLPAGQN</sequence>
<dbReference type="AlphaFoldDB" id="A0A0M2PYF9"/>
<dbReference type="PANTHER" id="PTHR40137:SF2">
    <property type="entry name" value="PROTEIN GVPK 1"/>
    <property type="match status" value="1"/>
</dbReference>
<name>A0A0M2PYF9_PROHO</name>
<dbReference type="InterPro" id="IPR007805">
    <property type="entry name" value="GvpK"/>
</dbReference>
<dbReference type="GO" id="GO:0012506">
    <property type="term" value="C:vesicle membrane"/>
    <property type="evidence" value="ECO:0007669"/>
    <property type="project" value="InterPro"/>
</dbReference>
<evidence type="ECO:0008006" key="7">
    <source>
        <dbReference type="Google" id="ProtNLM"/>
    </source>
</evidence>
<dbReference type="GO" id="GO:0031412">
    <property type="term" value="P:gas vesicle organization"/>
    <property type="evidence" value="ECO:0007669"/>
    <property type="project" value="InterPro"/>
</dbReference>
<evidence type="ECO:0000256" key="2">
    <source>
        <dbReference type="ARBA" id="ARBA00035108"/>
    </source>
</evidence>
<evidence type="ECO:0000256" key="1">
    <source>
        <dbReference type="ARBA" id="ARBA00022987"/>
    </source>
</evidence>
<keyword evidence="6" id="KW-1185">Reference proteome</keyword>
<dbReference type="STRING" id="317619.GCA_000332315_02464"/>
<evidence type="ECO:0000313" key="5">
    <source>
        <dbReference type="EMBL" id="KKI99411.1"/>
    </source>
</evidence>
<dbReference type="Pfam" id="PF00741">
    <property type="entry name" value="Gas_vesicle"/>
    <property type="match status" value="1"/>
</dbReference>
<dbReference type="InterPro" id="IPR000638">
    <property type="entry name" value="Gas-vesicle_GvpA-like"/>
</dbReference>
<dbReference type="PANTHER" id="PTHR40137">
    <property type="entry name" value="PROTEIN GVPK 1"/>
    <property type="match status" value="1"/>
</dbReference>
<dbReference type="GO" id="GO:0005198">
    <property type="term" value="F:structural molecule activity"/>
    <property type="evidence" value="ECO:0007669"/>
    <property type="project" value="InterPro"/>
</dbReference>
<comment type="subcellular location">
    <subcellularLocation>
        <location evidence="2">Gas vesicle</location>
    </subcellularLocation>
</comment>
<organism evidence="5 6">
    <name type="scientific">Prochlorothrix hollandica PCC 9006 = CALU 1027</name>
    <dbReference type="NCBI Taxonomy" id="317619"/>
    <lineage>
        <taxon>Bacteria</taxon>
        <taxon>Bacillati</taxon>
        <taxon>Cyanobacteriota</taxon>
        <taxon>Cyanophyceae</taxon>
        <taxon>Prochlorotrichales</taxon>
        <taxon>Prochlorotrichaceae</taxon>
        <taxon>Prochlorothrix</taxon>
    </lineage>
</organism>
<dbReference type="GO" id="GO:0031411">
    <property type="term" value="C:gas vesicle"/>
    <property type="evidence" value="ECO:0007669"/>
    <property type="project" value="UniProtKB-SubCell"/>
</dbReference>
<proteinExistence type="inferred from homology"/>